<accession>A0A8T1P8G7</accession>
<sequence length="53" mass="6731">MVIVMEDLKDWKQEQYQNYMMTISRHINHLKLFLNRQQIDYRQLCMYHCHMVL</sequence>
<evidence type="ECO:0000313" key="1">
    <source>
        <dbReference type="EMBL" id="KAG6637257.1"/>
    </source>
</evidence>
<dbReference type="Proteomes" id="UP000811609">
    <property type="component" value="Chromosome 11"/>
</dbReference>
<name>A0A8T1P8G7_CARIL</name>
<dbReference type="AlphaFoldDB" id="A0A8T1P8G7"/>
<organism evidence="1 2">
    <name type="scientific">Carya illinoinensis</name>
    <name type="common">Pecan</name>
    <dbReference type="NCBI Taxonomy" id="32201"/>
    <lineage>
        <taxon>Eukaryota</taxon>
        <taxon>Viridiplantae</taxon>
        <taxon>Streptophyta</taxon>
        <taxon>Embryophyta</taxon>
        <taxon>Tracheophyta</taxon>
        <taxon>Spermatophyta</taxon>
        <taxon>Magnoliopsida</taxon>
        <taxon>eudicotyledons</taxon>
        <taxon>Gunneridae</taxon>
        <taxon>Pentapetalae</taxon>
        <taxon>rosids</taxon>
        <taxon>fabids</taxon>
        <taxon>Fagales</taxon>
        <taxon>Juglandaceae</taxon>
        <taxon>Carya</taxon>
    </lineage>
</organism>
<gene>
    <name evidence="1" type="ORF">CIPAW_11G166500</name>
</gene>
<evidence type="ECO:0000313" key="2">
    <source>
        <dbReference type="Proteomes" id="UP000811609"/>
    </source>
</evidence>
<comment type="caution">
    <text evidence="1">The sequence shown here is derived from an EMBL/GenBank/DDBJ whole genome shotgun (WGS) entry which is preliminary data.</text>
</comment>
<dbReference type="EMBL" id="CM031819">
    <property type="protein sequence ID" value="KAG6637257.1"/>
    <property type="molecule type" value="Genomic_DNA"/>
</dbReference>
<proteinExistence type="predicted"/>
<protein>
    <submittedName>
        <fullName evidence="1">Uncharacterized protein</fullName>
    </submittedName>
</protein>
<reference evidence="1" key="1">
    <citation type="submission" date="2020-12" db="EMBL/GenBank/DDBJ databases">
        <title>WGS assembly of Carya illinoinensis cv. Pawnee.</title>
        <authorList>
            <person name="Platts A."/>
            <person name="Shu S."/>
            <person name="Wright S."/>
            <person name="Barry K."/>
            <person name="Edger P."/>
            <person name="Pires J.C."/>
            <person name="Schmutz J."/>
        </authorList>
    </citation>
    <scope>NUCLEOTIDE SEQUENCE</scope>
    <source>
        <tissue evidence="1">Leaf</tissue>
    </source>
</reference>
<keyword evidence="2" id="KW-1185">Reference proteome</keyword>